<evidence type="ECO:0000313" key="2">
    <source>
        <dbReference type="EMBL" id="TIB10057.1"/>
    </source>
</evidence>
<accession>A0A4T0HZ14</accession>
<sequence length="458" mass="51329">MVMVVGVSLTTMSDLEISRQEKLARARNHLKKAQSKKKHSSSASRDVSSLFTTTPTDQPNSPLFSPTLDESDKTSDWDALQSSLQIQSDKQLDVDQAADDFDKGDQEGGYDEANAVDGVNVVNSRDAGDVVDTGNTVDTFDTLDKAEEPHEKRENAQESPEMQRQQPSLTEISLEELKQQLNEAHIDHSAQMSEKKNTIDALEKTIIELKSNSGNSDEVNNLERKLDSIQAQLMSNKQSHQETNSALQHSENERNQQRENIDAIEQKLSHASEQLLRSKLDNKSVRDEVERGNSEIKSLKEQLSEQLSTISNLQEMEKEKERLSTLSSNLQESNESLSHRLSQLEEENASLKQTIEKDADRKSIESLDKGASTIPLNTNGHFVSAAARSLIPSSVMHKRRESLQMLKIRMDSHIQPTQMDAVNEESLPRNQFMTNDDPLFFCAACENENDEGEGLIVL</sequence>
<feature type="compositionally biased region" description="Basic and acidic residues" evidence="1">
    <location>
        <begin position="143"/>
        <end position="156"/>
    </location>
</feature>
<feature type="compositionally biased region" description="Polar residues" evidence="1">
    <location>
        <begin position="45"/>
        <end position="64"/>
    </location>
</feature>
<name>A0A4T0HZ14_WALIC</name>
<feature type="compositionally biased region" description="Polar residues" evidence="1">
    <location>
        <begin position="234"/>
        <end position="249"/>
    </location>
</feature>
<feature type="compositionally biased region" description="Low complexity" evidence="1">
    <location>
        <begin position="324"/>
        <end position="336"/>
    </location>
</feature>
<feature type="compositionally biased region" description="Polar residues" evidence="1">
    <location>
        <begin position="157"/>
        <end position="168"/>
    </location>
</feature>
<gene>
    <name evidence="2" type="ORF">E3P90_03009</name>
</gene>
<feature type="region of interest" description="Disordered" evidence="1">
    <location>
        <begin position="99"/>
        <end position="121"/>
    </location>
</feature>
<feature type="compositionally biased region" description="Basic residues" evidence="1">
    <location>
        <begin position="28"/>
        <end position="40"/>
    </location>
</feature>
<evidence type="ECO:0000313" key="3">
    <source>
        <dbReference type="Proteomes" id="UP000306954"/>
    </source>
</evidence>
<feature type="region of interest" description="Disordered" evidence="1">
    <location>
        <begin position="28"/>
        <end position="78"/>
    </location>
</feature>
<feature type="region of interest" description="Disordered" evidence="1">
    <location>
        <begin position="315"/>
        <end position="336"/>
    </location>
</feature>
<feature type="region of interest" description="Disordered" evidence="1">
    <location>
        <begin position="143"/>
        <end position="168"/>
    </location>
</feature>
<organism evidence="2 3">
    <name type="scientific">Wallemia ichthyophaga</name>
    <dbReference type="NCBI Taxonomy" id="245174"/>
    <lineage>
        <taxon>Eukaryota</taxon>
        <taxon>Fungi</taxon>
        <taxon>Dikarya</taxon>
        <taxon>Basidiomycota</taxon>
        <taxon>Wallemiomycotina</taxon>
        <taxon>Wallemiomycetes</taxon>
        <taxon>Wallemiales</taxon>
        <taxon>Wallemiaceae</taxon>
        <taxon>Wallemia</taxon>
    </lineage>
</organism>
<feature type="region of interest" description="Disordered" evidence="1">
    <location>
        <begin position="234"/>
        <end position="257"/>
    </location>
</feature>
<dbReference type="EMBL" id="SPOF01000034">
    <property type="protein sequence ID" value="TIB10057.1"/>
    <property type="molecule type" value="Genomic_DNA"/>
</dbReference>
<dbReference type="AlphaFoldDB" id="A0A4T0HZ14"/>
<evidence type="ECO:0000256" key="1">
    <source>
        <dbReference type="SAM" id="MobiDB-lite"/>
    </source>
</evidence>
<proteinExistence type="predicted"/>
<comment type="caution">
    <text evidence="2">The sequence shown here is derived from an EMBL/GenBank/DDBJ whole genome shotgun (WGS) entry which is preliminary data.</text>
</comment>
<dbReference type="Proteomes" id="UP000306954">
    <property type="component" value="Unassembled WGS sequence"/>
</dbReference>
<protein>
    <submittedName>
        <fullName evidence="2">Uncharacterized protein</fullName>
    </submittedName>
</protein>
<reference evidence="2 3" key="1">
    <citation type="submission" date="2019-03" db="EMBL/GenBank/DDBJ databases">
        <title>Sequencing 23 genomes of Wallemia ichthyophaga.</title>
        <authorList>
            <person name="Gostincar C."/>
        </authorList>
    </citation>
    <scope>NUCLEOTIDE SEQUENCE [LARGE SCALE GENOMIC DNA]</scope>
    <source>
        <strain evidence="2 3">EXF-8621</strain>
    </source>
</reference>